<accession>A0A517N3M9</accession>
<name>A0A517N3M9_9BACT</name>
<dbReference type="EMBL" id="CP036525">
    <property type="protein sequence ID" value="QDT01750.1"/>
    <property type="molecule type" value="Genomic_DNA"/>
</dbReference>
<dbReference type="Proteomes" id="UP000318538">
    <property type="component" value="Chromosome"/>
</dbReference>
<evidence type="ECO:0000313" key="1">
    <source>
        <dbReference type="EMBL" id="QDT01750.1"/>
    </source>
</evidence>
<sequence length="143" mass="16407">MWAKPRRAGGLRIRGQRGNPNVRFAILRFAKWLRTVESHPVRVPVYLSPHAYLRTVDNRIVSAAFFAPYDPTDEPFIRIATGDYPALLTEHGRDDALAMFLNSLAHELVHYNQWIETGDISERGVVVRARKMVDHYALTTDHL</sequence>
<dbReference type="KEGG" id="rlc:K227x_01170"/>
<proteinExistence type="predicted"/>
<gene>
    <name evidence="1" type="ORF">K227x_01170</name>
</gene>
<evidence type="ECO:0000313" key="2">
    <source>
        <dbReference type="Proteomes" id="UP000318538"/>
    </source>
</evidence>
<evidence type="ECO:0008006" key="3">
    <source>
        <dbReference type="Google" id="ProtNLM"/>
    </source>
</evidence>
<protein>
    <recommendedName>
        <fullName evidence="3">Tox-MPTase3 domain-containing protein</fullName>
    </recommendedName>
</protein>
<keyword evidence="2" id="KW-1185">Reference proteome</keyword>
<organism evidence="1 2">
    <name type="scientific">Rubripirellula lacrimiformis</name>
    <dbReference type="NCBI Taxonomy" id="1930273"/>
    <lineage>
        <taxon>Bacteria</taxon>
        <taxon>Pseudomonadati</taxon>
        <taxon>Planctomycetota</taxon>
        <taxon>Planctomycetia</taxon>
        <taxon>Pirellulales</taxon>
        <taxon>Pirellulaceae</taxon>
        <taxon>Rubripirellula</taxon>
    </lineage>
</organism>
<reference evidence="1 2" key="1">
    <citation type="submission" date="2019-02" db="EMBL/GenBank/DDBJ databases">
        <title>Deep-cultivation of Planctomycetes and their phenomic and genomic characterization uncovers novel biology.</title>
        <authorList>
            <person name="Wiegand S."/>
            <person name="Jogler M."/>
            <person name="Boedeker C."/>
            <person name="Pinto D."/>
            <person name="Vollmers J."/>
            <person name="Rivas-Marin E."/>
            <person name="Kohn T."/>
            <person name="Peeters S.H."/>
            <person name="Heuer A."/>
            <person name="Rast P."/>
            <person name="Oberbeckmann S."/>
            <person name="Bunk B."/>
            <person name="Jeske O."/>
            <person name="Meyerdierks A."/>
            <person name="Storesund J.E."/>
            <person name="Kallscheuer N."/>
            <person name="Luecker S."/>
            <person name="Lage O.M."/>
            <person name="Pohl T."/>
            <person name="Merkel B.J."/>
            <person name="Hornburger P."/>
            <person name="Mueller R.-W."/>
            <person name="Bruemmer F."/>
            <person name="Labrenz M."/>
            <person name="Spormann A.M."/>
            <person name="Op den Camp H."/>
            <person name="Overmann J."/>
            <person name="Amann R."/>
            <person name="Jetten M.S.M."/>
            <person name="Mascher T."/>
            <person name="Medema M.H."/>
            <person name="Devos D.P."/>
            <person name="Kaster A.-K."/>
            <person name="Ovreas L."/>
            <person name="Rohde M."/>
            <person name="Galperin M.Y."/>
            <person name="Jogler C."/>
        </authorList>
    </citation>
    <scope>NUCLEOTIDE SEQUENCE [LARGE SCALE GENOMIC DNA]</scope>
    <source>
        <strain evidence="1 2">K22_7</strain>
    </source>
</reference>
<dbReference type="AlphaFoldDB" id="A0A517N3M9"/>